<name>A0A2P6QV88_ROSCH</name>
<dbReference type="Proteomes" id="UP000238479">
    <property type="component" value="Chromosome 4"/>
</dbReference>
<reference evidence="1 2" key="1">
    <citation type="journal article" date="2018" name="Nat. Genet.">
        <title>The Rosa genome provides new insights in the design of modern roses.</title>
        <authorList>
            <person name="Bendahmane M."/>
        </authorList>
    </citation>
    <scope>NUCLEOTIDE SEQUENCE [LARGE SCALE GENOMIC DNA]</scope>
    <source>
        <strain evidence="2">cv. Old Blush</strain>
    </source>
</reference>
<dbReference type="EMBL" id="PDCK01000042">
    <property type="protein sequence ID" value="PRQ38091.1"/>
    <property type="molecule type" value="Genomic_DNA"/>
</dbReference>
<accession>A0A2P6QV88</accession>
<dbReference type="AlphaFoldDB" id="A0A2P6QV88"/>
<gene>
    <name evidence="1" type="ORF">RchiOBHm_Chr4g0409941</name>
</gene>
<comment type="caution">
    <text evidence="1">The sequence shown here is derived from an EMBL/GenBank/DDBJ whole genome shotgun (WGS) entry which is preliminary data.</text>
</comment>
<evidence type="ECO:0000313" key="1">
    <source>
        <dbReference type="EMBL" id="PRQ38091.1"/>
    </source>
</evidence>
<evidence type="ECO:0000313" key="2">
    <source>
        <dbReference type="Proteomes" id="UP000238479"/>
    </source>
</evidence>
<organism evidence="1 2">
    <name type="scientific">Rosa chinensis</name>
    <name type="common">China rose</name>
    <dbReference type="NCBI Taxonomy" id="74649"/>
    <lineage>
        <taxon>Eukaryota</taxon>
        <taxon>Viridiplantae</taxon>
        <taxon>Streptophyta</taxon>
        <taxon>Embryophyta</taxon>
        <taxon>Tracheophyta</taxon>
        <taxon>Spermatophyta</taxon>
        <taxon>Magnoliopsida</taxon>
        <taxon>eudicotyledons</taxon>
        <taxon>Gunneridae</taxon>
        <taxon>Pentapetalae</taxon>
        <taxon>rosids</taxon>
        <taxon>fabids</taxon>
        <taxon>Rosales</taxon>
        <taxon>Rosaceae</taxon>
        <taxon>Rosoideae</taxon>
        <taxon>Rosoideae incertae sedis</taxon>
        <taxon>Rosa</taxon>
    </lineage>
</organism>
<protein>
    <submittedName>
        <fullName evidence="1">Uncharacterized protein</fullName>
    </submittedName>
</protein>
<sequence length="55" mass="6268">MMDVALLLRPLEQPKLNPVATMSNSLEDIDLGGIKLTGKHEMMQWLFHPSMVFEN</sequence>
<keyword evidence="2" id="KW-1185">Reference proteome</keyword>
<dbReference type="Gramene" id="PRQ38091">
    <property type="protein sequence ID" value="PRQ38091"/>
    <property type="gene ID" value="RchiOBHm_Chr4g0409941"/>
</dbReference>
<proteinExistence type="predicted"/>